<reference evidence="21" key="3">
    <citation type="submission" date="2025-04" db="UniProtKB">
        <authorList>
            <consortium name="RefSeq"/>
        </authorList>
    </citation>
    <scope>IDENTIFICATION</scope>
    <source>
        <strain evidence="21">CBS 304.34</strain>
    </source>
</reference>
<dbReference type="GO" id="GO:0005886">
    <property type="term" value="C:plasma membrane"/>
    <property type="evidence" value="ECO:0007669"/>
    <property type="project" value="UniProtKB-SubCell"/>
</dbReference>
<evidence type="ECO:0000256" key="9">
    <source>
        <dbReference type="ARBA" id="ARBA00022729"/>
    </source>
</evidence>
<keyword evidence="9 17" id="KW-0732">Signal</keyword>
<dbReference type="GeneID" id="54462019"/>
<evidence type="ECO:0000256" key="17">
    <source>
        <dbReference type="SAM" id="SignalP"/>
    </source>
</evidence>
<dbReference type="SMART" id="SM00747">
    <property type="entry name" value="CFEM"/>
    <property type="match status" value="1"/>
</dbReference>
<comment type="subcellular location">
    <subcellularLocation>
        <location evidence="1">Cell membrane</location>
        <topology evidence="1">Lipid-anchor</topology>
        <topology evidence="1">GPI-anchor</topology>
    </subcellularLocation>
    <subcellularLocation>
        <location evidence="2">Secreted</location>
    </subcellularLocation>
</comment>
<name>A0A6A6Y7M7_9PEZI</name>
<evidence type="ECO:0000256" key="7">
    <source>
        <dbReference type="ARBA" id="ARBA00022622"/>
    </source>
</evidence>
<dbReference type="PROSITE" id="PS52012">
    <property type="entry name" value="CFEM"/>
    <property type="match status" value="1"/>
</dbReference>
<evidence type="ECO:0000256" key="14">
    <source>
        <dbReference type="ARBA" id="ARBA00023288"/>
    </source>
</evidence>
<keyword evidence="4" id="KW-1003">Cell membrane</keyword>
<reference evidence="21" key="2">
    <citation type="submission" date="2020-04" db="EMBL/GenBank/DDBJ databases">
        <authorList>
            <consortium name="NCBI Genome Project"/>
        </authorList>
    </citation>
    <scope>NUCLEOTIDE SEQUENCE</scope>
    <source>
        <strain evidence="21">CBS 304.34</strain>
    </source>
</reference>
<protein>
    <recommendedName>
        <fullName evidence="18">CFEM domain-containing protein</fullName>
    </recommendedName>
</protein>
<feature type="region of interest" description="Disordered" evidence="16">
    <location>
        <begin position="100"/>
        <end position="125"/>
    </location>
</feature>
<gene>
    <name evidence="19 21" type="ORF">BDZ99DRAFT_467928</name>
</gene>
<feature type="chain" id="PRO_5044628900" description="CFEM domain-containing protein" evidence="17">
    <location>
        <begin position="20"/>
        <end position="156"/>
    </location>
</feature>
<feature type="binding site" description="axial binding residue" evidence="15">
    <location>
        <position position="46"/>
    </location>
    <ligand>
        <name>heme</name>
        <dbReference type="ChEBI" id="CHEBI:30413"/>
    </ligand>
    <ligandPart>
        <name>Fe</name>
        <dbReference type="ChEBI" id="CHEBI:18248"/>
    </ligandPart>
</feature>
<evidence type="ECO:0000256" key="10">
    <source>
        <dbReference type="ARBA" id="ARBA00023004"/>
    </source>
</evidence>
<comment type="caution">
    <text evidence="15">Lacks conserved residue(s) required for the propagation of feature annotation.</text>
</comment>
<dbReference type="PANTHER" id="PTHR37928">
    <property type="entry name" value="CFEM DOMAIN PROTEIN (AFU_ORTHOLOGUE AFUA_6G14090)"/>
    <property type="match status" value="1"/>
</dbReference>
<dbReference type="InterPro" id="IPR008427">
    <property type="entry name" value="Extracellular_membr_CFEM_dom"/>
</dbReference>
<keyword evidence="13" id="KW-0325">Glycoprotein</keyword>
<evidence type="ECO:0000256" key="3">
    <source>
        <dbReference type="ARBA" id="ARBA00010031"/>
    </source>
</evidence>
<evidence type="ECO:0000259" key="18">
    <source>
        <dbReference type="PROSITE" id="PS52012"/>
    </source>
</evidence>
<dbReference type="OrthoDB" id="3065412at2759"/>
<comment type="similarity">
    <text evidence="3">Belongs to the RBT5 family.</text>
</comment>
<evidence type="ECO:0000256" key="2">
    <source>
        <dbReference type="ARBA" id="ARBA00004613"/>
    </source>
</evidence>
<dbReference type="PANTHER" id="PTHR37928:SF2">
    <property type="entry name" value="GPI ANCHORED CFEM DOMAIN PROTEIN (AFU_ORTHOLOGUE AFUA_6G10580)"/>
    <property type="match status" value="1"/>
</dbReference>
<evidence type="ECO:0000256" key="12">
    <source>
        <dbReference type="ARBA" id="ARBA00023157"/>
    </source>
</evidence>
<reference evidence="19 21" key="1">
    <citation type="journal article" date="2020" name="Stud. Mycol.">
        <title>101 Dothideomycetes genomes: a test case for predicting lifestyles and emergence of pathogens.</title>
        <authorList>
            <person name="Haridas S."/>
            <person name="Albert R."/>
            <person name="Binder M."/>
            <person name="Bloem J."/>
            <person name="Labutti K."/>
            <person name="Salamov A."/>
            <person name="Andreopoulos B."/>
            <person name="Baker S."/>
            <person name="Barry K."/>
            <person name="Bills G."/>
            <person name="Bluhm B."/>
            <person name="Cannon C."/>
            <person name="Castanera R."/>
            <person name="Culley D."/>
            <person name="Daum C."/>
            <person name="Ezra D."/>
            <person name="Gonzalez J."/>
            <person name="Henrissat B."/>
            <person name="Kuo A."/>
            <person name="Liang C."/>
            <person name="Lipzen A."/>
            <person name="Lutzoni F."/>
            <person name="Magnuson J."/>
            <person name="Mondo S."/>
            <person name="Nolan M."/>
            <person name="Ohm R."/>
            <person name="Pangilinan J."/>
            <person name="Park H.-J."/>
            <person name="Ramirez L."/>
            <person name="Alfaro M."/>
            <person name="Sun H."/>
            <person name="Tritt A."/>
            <person name="Yoshinaga Y."/>
            <person name="Zwiers L.-H."/>
            <person name="Turgeon B."/>
            <person name="Goodwin S."/>
            <person name="Spatafora J."/>
            <person name="Crous P."/>
            <person name="Grigoriev I."/>
        </authorList>
    </citation>
    <scope>NUCLEOTIDE SEQUENCE</scope>
    <source>
        <strain evidence="19 21">CBS 304.34</strain>
    </source>
</reference>
<proteinExistence type="inferred from homology"/>
<dbReference type="GO" id="GO:0005576">
    <property type="term" value="C:extracellular region"/>
    <property type="evidence" value="ECO:0007669"/>
    <property type="project" value="UniProtKB-SubCell"/>
</dbReference>
<keyword evidence="10 15" id="KW-0408">Iron</keyword>
<keyword evidence="20" id="KW-1185">Reference proteome</keyword>
<dbReference type="GO" id="GO:0098552">
    <property type="term" value="C:side of membrane"/>
    <property type="evidence" value="ECO:0007669"/>
    <property type="project" value="UniProtKB-KW"/>
</dbReference>
<feature type="signal peptide" evidence="17">
    <location>
        <begin position="1"/>
        <end position="19"/>
    </location>
</feature>
<keyword evidence="5" id="KW-0964">Secreted</keyword>
<evidence type="ECO:0000256" key="16">
    <source>
        <dbReference type="SAM" id="MobiDB-lite"/>
    </source>
</evidence>
<dbReference type="Pfam" id="PF05730">
    <property type="entry name" value="CFEM"/>
    <property type="match status" value="1"/>
</dbReference>
<evidence type="ECO:0000256" key="8">
    <source>
        <dbReference type="ARBA" id="ARBA00022723"/>
    </source>
</evidence>
<evidence type="ECO:0000256" key="13">
    <source>
        <dbReference type="ARBA" id="ARBA00023180"/>
    </source>
</evidence>
<keyword evidence="12 15" id="KW-1015">Disulfide bond</keyword>
<evidence type="ECO:0000256" key="15">
    <source>
        <dbReference type="PROSITE-ProRule" id="PRU01356"/>
    </source>
</evidence>
<evidence type="ECO:0000256" key="11">
    <source>
        <dbReference type="ARBA" id="ARBA00023136"/>
    </source>
</evidence>
<evidence type="ECO:0000313" key="19">
    <source>
        <dbReference type="EMBL" id="KAF2803807.1"/>
    </source>
</evidence>
<feature type="domain" description="CFEM" evidence="18">
    <location>
        <begin position="1"/>
        <end position="111"/>
    </location>
</feature>
<evidence type="ECO:0000256" key="4">
    <source>
        <dbReference type="ARBA" id="ARBA00022475"/>
    </source>
</evidence>
<dbReference type="EMBL" id="MU003716">
    <property type="protein sequence ID" value="KAF2803807.1"/>
    <property type="molecule type" value="Genomic_DNA"/>
</dbReference>
<dbReference type="Proteomes" id="UP000504636">
    <property type="component" value="Unplaced"/>
</dbReference>
<dbReference type="AlphaFoldDB" id="A0A6A6Y7M7"/>
<dbReference type="InterPro" id="IPR051735">
    <property type="entry name" value="CFEM_domain"/>
</dbReference>
<evidence type="ECO:0000256" key="5">
    <source>
        <dbReference type="ARBA" id="ARBA00022525"/>
    </source>
</evidence>
<feature type="disulfide bond" evidence="15">
    <location>
        <begin position="42"/>
        <end position="49"/>
    </location>
</feature>
<organism evidence="19">
    <name type="scientific">Mytilinidion resinicola</name>
    <dbReference type="NCBI Taxonomy" id="574789"/>
    <lineage>
        <taxon>Eukaryota</taxon>
        <taxon>Fungi</taxon>
        <taxon>Dikarya</taxon>
        <taxon>Ascomycota</taxon>
        <taxon>Pezizomycotina</taxon>
        <taxon>Dothideomycetes</taxon>
        <taxon>Pleosporomycetidae</taxon>
        <taxon>Mytilinidiales</taxon>
        <taxon>Mytilinidiaceae</taxon>
        <taxon>Mytilinidion</taxon>
    </lineage>
</organism>
<evidence type="ECO:0000313" key="21">
    <source>
        <dbReference type="RefSeq" id="XP_033570771.1"/>
    </source>
</evidence>
<keyword evidence="14" id="KW-0449">Lipoprotein</keyword>
<keyword evidence="6 15" id="KW-0349">Heme</keyword>
<sequence>MKFATTILALLAATTSVVAVDYSSIPTCALTCIVSAITKSGCSSTDFQCQCVTKANEITTNASPCIASGCSKDDQAKVQPAVAGICAAALSSSVALPTASGSAASGSAKSATVTSSPTGSASKTASAAGATSTGAAADVRGYGAAVLGFAAFAMAI</sequence>
<keyword evidence="11" id="KW-0472">Membrane</keyword>
<keyword evidence="8 15" id="KW-0479">Metal-binding</keyword>
<evidence type="ECO:0000256" key="6">
    <source>
        <dbReference type="ARBA" id="ARBA00022617"/>
    </source>
</evidence>
<evidence type="ECO:0000313" key="20">
    <source>
        <dbReference type="Proteomes" id="UP000504636"/>
    </source>
</evidence>
<accession>A0A6A6Y7M7</accession>
<dbReference type="RefSeq" id="XP_033570771.1">
    <property type="nucleotide sequence ID" value="XM_033721126.1"/>
</dbReference>
<keyword evidence="7" id="KW-0336">GPI-anchor</keyword>
<dbReference type="GO" id="GO:0046872">
    <property type="term" value="F:metal ion binding"/>
    <property type="evidence" value="ECO:0007669"/>
    <property type="project" value="UniProtKB-UniRule"/>
</dbReference>
<evidence type="ECO:0000256" key="1">
    <source>
        <dbReference type="ARBA" id="ARBA00004609"/>
    </source>
</evidence>